<proteinExistence type="predicted"/>
<keyword evidence="1" id="KW-0472">Membrane</keyword>
<dbReference type="RefSeq" id="WP_380939574.1">
    <property type="nucleotide sequence ID" value="NZ_JBHUFC010000002.1"/>
</dbReference>
<feature type="transmembrane region" description="Helical" evidence="1">
    <location>
        <begin position="121"/>
        <end position="147"/>
    </location>
</feature>
<evidence type="ECO:0000313" key="2">
    <source>
        <dbReference type="EMBL" id="MFD1787214.1"/>
    </source>
</evidence>
<evidence type="ECO:0000256" key="1">
    <source>
        <dbReference type="SAM" id="Phobius"/>
    </source>
</evidence>
<reference evidence="3" key="1">
    <citation type="journal article" date="2019" name="Int. J. Syst. Evol. Microbiol.">
        <title>The Global Catalogue of Microorganisms (GCM) 10K type strain sequencing project: providing services to taxonomists for standard genome sequencing and annotation.</title>
        <authorList>
            <consortium name="The Broad Institute Genomics Platform"/>
            <consortium name="The Broad Institute Genome Sequencing Center for Infectious Disease"/>
            <person name="Wu L."/>
            <person name="Ma J."/>
        </authorList>
    </citation>
    <scope>NUCLEOTIDE SEQUENCE [LARGE SCALE GENOMIC DNA]</scope>
    <source>
        <strain evidence="3">Q85</strain>
    </source>
</reference>
<feature type="transmembrane region" description="Helical" evidence="1">
    <location>
        <begin position="159"/>
        <end position="186"/>
    </location>
</feature>
<sequence length="207" mass="21336">MPAVTETELAAMPRIADATLAAAFHWPATEEERLYRDCPTAFWLAPDADDLLPEPPLAPMPQTEPQHSATPEMTATGTTGAIGLAVAVAGPVFVAALSLVVQSPSTPIERIAGGLALALVSFPLTIPVGGLAALLPVILGVTTLAWLGSERPLARRGSLWAATGTGMGLAIAALFDAGMVTIPLVLTSIACATVAHRAIDWVEPEFA</sequence>
<comment type="caution">
    <text evidence="2">The sequence shown here is derived from an EMBL/GenBank/DDBJ whole genome shotgun (WGS) entry which is preliminary data.</text>
</comment>
<dbReference type="Proteomes" id="UP001597283">
    <property type="component" value="Unassembled WGS sequence"/>
</dbReference>
<dbReference type="EMBL" id="JBHUFC010000002">
    <property type="protein sequence ID" value="MFD1787214.1"/>
    <property type="molecule type" value="Genomic_DNA"/>
</dbReference>
<feature type="transmembrane region" description="Helical" evidence="1">
    <location>
        <begin position="81"/>
        <end position="101"/>
    </location>
</feature>
<organism evidence="2 3">
    <name type="scientific">Sphingomonas floccifaciens</name>
    <dbReference type="NCBI Taxonomy" id="1844115"/>
    <lineage>
        <taxon>Bacteria</taxon>
        <taxon>Pseudomonadati</taxon>
        <taxon>Pseudomonadota</taxon>
        <taxon>Alphaproteobacteria</taxon>
        <taxon>Sphingomonadales</taxon>
        <taxon>Sphingomonadaceae</taxon>
        <taxon>Sphingomonas</taxon>
    </lineage>
</organism>
<gene>
    <name evidence="2" type="ORF">ACFSC3_06495</name>
</gene>
<keyword evidence="1" id="KW-1133">Transmembrane helix</keyword>
<protein>
    <submittedName>
        <fullName evidence="2">Uncharacterized protein</fullName>
    </submittedName>
</protein>
<evidence type="ECO:0000313" key="3">
    <source>
        <dbReference type="Proteomes" id="UP001597283"/>
    </source>
</evidence>
<keyword evidence="3" id="KW-1185">Reference proteome</keyword>
<accession>A0ABW4NCD7</accession>
<name>A0ABW4NCD7_9SPHN</name>
<keyword evidence="1" id="KW-0812">Transmembrane</keyword>